<dbReference type="Gene3D" id="3.40.50.12780">
    <property type="entry name" value="N-terminal domain of ligase-like"/>
    <property type="match status" value="1"/>
</dbReference>
<feature type="domain" description="AMP-dependent synthetase/ligase" evidence="3">
    <location>
        <begin position="46"/>
        <end position="180"/>
    </location>
</feature>
<sequence length="363" mass="41106">MIGCNDSSLIQDQVWQGVNKSNPIRRFLFSRAYNAKQAALEAGDFPPSFWEQLVFRRVKARFGGQIKACSSGSAPLSAQTARFLQACLCDLVGEGYGLTETSAGGTTCSHFDTRFGHVGTPLSCVVYVCVCVSDRHFFFLLQLLCYTFHTLKKKKKRTTDRPEPRGEIWLRGPNVFQGYFKEPEKSGEVLTGDGWFATGDVGKWCRDGKLQIIDRKKNIFKLAQGEYVRPEYVENVFKGSPFIANIFVHGDSTQTYVVAIIVPNFESLIEWASKKGIVPPKDKKDLLKSPLVETLIRNELERLSQQEKLNGFEKIKQFVLVAEDFTIENGLLTTTLKLKRHEAKLKYQKEIEYMYATPTPSKL</sequence>
<gene>
    <name evidence="4" type="ORF">RFI_07116</name>
</gene>
<dbReference type="Proteomes" id="UP000023152">
    <property type="component" value="Unassembled WGS sequence"/>
</dbReference>
<dbReference type="InterPro" id="IPR042099">
    <property type="entry name" value="ANL_N_sf"/>
</dbReference>
<reference evidence="4 5" key="1">
    <citation type="journal article" date="2013" name="Curr. Biol.">
        <title>The Genome of the Foraminiferan Reticulomyxa filosa.</title>
        <authorList>
            <person name="Glockner G."/>
            <person name="Hulsmann N."/>
            <person name="Schleicher M."/>
            <person name="Noegel A.A."/>
            <person name="Eichinger L."/>
            <person name="Gallinger C."/>
            <person name="Pawlowski J."/>
            <person name="Sierra R."/>
            <person name="Euteneuer U."/>
            <person name="Pillet L."/>
            <person name="Moustafa A."/>
            <person name="Platzer M."/>
            <person name="Groth M."/>
            <person name="Szafranski K."/>
            <person name="Schliwa M."/>
        </authorList>
    </citation>
    <scope>NUCLEOTIDE SEQUENCE [LARGE SCALE GENOMIC DNA]</scope>
</reference>
<comment type="caution">
    <text evidence="4">The sequence shown here is derived from an EMBL/GenBank/DDBJ whole genome shotgun (WGS) entry which is preliminary data.</text>
</comment>
<evidence type="ECO:0000313" key="5">
    <source>
        <dbReference type="Proteomes" id="UP000023152"/>
    </source>
</evidence>
<evidence type="ECO:0000256" key="2">
    <source>
        <dbReference type="ARBA" id="ARBA00022840"/>
    </source>
</evidence>
<dbReference type="GO" id="GO:0005783">
    <property type="term" value="C:endoplasmic reticulum"/>
    <property type="evidence" value="ECO:0007669"/>
    <property type="project" value="TreeGrafter"/>
</dbReference>
<dbReference type="OrthoDB" id="1700726at2759"/>
<accession>X6NVT6</accession>
<dbReference type="InterPro" id="IPR000873">
    <property type="entry name" value="AMP-dep_synth/lig_dom"/>
</dbReference>
<dbReference type="Pfam" id="PF00501">
    <property type="entry name" value="AMP-binding"/>
    <property type="match status" value="1"/>
</dbReference>
<dbReference type="EMBL" id="ASPP01005728">
    <property type="protein sequence ID" value="ETO30003.1"/>
    <property type="molecule type" value="Genomic_DNA"/>
</dbReference>
<keyword evidence="5" id="KW-1185">Reference proteome</keyword>
<dbReference type="AlphaFoldDB" id="X6NVT6"/>
<dbReference type="SUPFAM" id="SSF56801">
    <property type="entry name" value="Acetyl-CoA synthetase-like"/>
    <property type="match status" value="1"/>
</dbReference>
<proteinExistence type="predicted"/>
<dbReference type="GO" id="GO:0005524">
    <property type="term" value="F:ATP binding"/>
    <property type="evidence" value="ECO:0007669"/>
    <property type="project" value="UniProtKB-KW"/>
</dbReference>
<keyword evidence="2" id="KW-0067">ATP-binding</keyword>
<name>X6NVT6_RETFI</name>
<evidence type="ECO:0000256" key="1">
    <source>
        <dbReference type="ARBA" id="ARBA00022741"/>
    </source>
</evidence>
<protein>
    <recommendedName>
        <fullName evidence="3">AMP-dependent synthetase/ligase domain-containing protein</fullName>
    </recommendedName>
</protein>
<dbReference type="GO" id="GO:0016020">
    <property type="term" value="C:membrane"/>
    <property type="evidence" value="ECO:0007669"/>
    <property type="project" value="TreeGrafter"/>
</dbReference>
<organism evidence="4 5">
    <name type="scientific">Reticulomyxa filosa</name>
    <dbReference type="NCBI Taxonomy" id="46433"/>
    <lineage>
        <taxon>Eukaryota</taxon>
        <taxon>Sar</taxon>
        <taxon>Rhizaria</taxon>
        <taxon>Retaria</taxon>
        <taxon>Foraminifera</taxon>
        <taxon>Monothalamids</taxon>
        <taxon>Reticulomyxidae</taxon>
        <taxon>Reticulomyxa</taxon>
    </lineage>
</organism>
<dbReference type="GO" id="GO:0004467">
    <property type="term" value="F:long-chain fatty acid-CoA ligase activity"/>
    <property type="evidence" value="ECO:0007669"/>
    <property type="project" value="TreeGrafter"/>
</dbReference>
<evidence type="ECO:0000313" key="4">
    <source>
        <dbReference type="EMBL" id="ETO30003.1"/>
    </source>
</evidence>
<dbReference type="PANTHER" id="PTHR43272">
    <property type="entry name" value="LONG-CHAIN-FATTY-ACID--COA LIGASE"/>
    <property type="match status" value="1"/>
</dbReference>
<keyword evidence="1" id="KW-0547">Nucleotide-binding</keyword>
<dbReference type="PANTHER" id="PTHR43272:SF33">
    <property type="entry name" value="AMP-BINDING DOMAIN-CONTAINING PROTEIN-RELATED"/>
    <property type="match status" value="1"/>
</dbReference>
<evidence type="ECO:0000259" key="3">
    <source>
        <dbReference type="Pfam" id="PF00501"/>
    </source>
</evidence>
<dbReference type="OMA" id="ICICTHP"/>